<evidence type="ECO:0000313" key="2">
    <source>
        <dbReference type="Proteomes" id="UP000032142"/>
    </source>
</evidence>
<dbReference type="GO" id="GO:0003743">
    <property type="term" value="F:translation initiation factor activity"/>
    <property type="evidence" value="ECO:0007669"/>
    <property type="project" value="InterPro"/>
</dbReference>
<accession>A0A0B0N0V0</accession>
<dbReference type="EMBL" id="JRRC01487019">
    <property type="protein sequence ID" value="KHG08013.1"/>
    <property type="molecule type" value="Genomic_DNA"/>
</dbReference>
<dbReference type="OrthoDB" id="985902at2759"/>
<dbReference type="InterPro" id="IPR010433">
    <property type="entry name" value="EIF-4B_pln"/>
</dbReference>
<dbReference type="PANTHER" id="PTHR32091:SF24">
    <property type="entry name" value="DUF4005 DOMAIN-CONTAINING PROTEIN"/>
    <property type="match status" value="1"/>
</dbReference>
<evidence type="ECO:0000313" key="1">
    <source>
        <dbReference type="EMBL" id="KHG08013.1"/>
    </source>
</evidence>
<organism evidence="1 2">
    <name type="scientific">Gossypium arboreum</name>
    <name type="common">Tree cotton</name>
    <name type="synonym">Gossypium nanking</name>
    <dbReference type="NCBI Taxonomy" id="29729"/>
    <lineage>
        <taxon>Eukaryota</taxon>
        <taxon>Viridiplantae</taxon>
        <taxon>Streptophyta</taxon>
        <taxon>Embryophyta</taxon>
        <taxon>Tracheophyta</taxon>
        <taxon>Spermatophyta</taxon>
        <taxon>Magnoliopsida</taxon>
        <taxon>eudicotyledons</taxon>
        <taxon>Gunneridae</taxon>
        <taxon>Pentapetalae</taxon>
        <taxon>rosids</taxon>
        <taxon>malvids</taxon>
        <taxon>Malvales</taxon>
        <taxon>Malvaceae</taxon>
        <taxon>Malvoideae</taxon>
        <taxon>Gossypium</taxon>
    </lineage>
</organism>
<dbReference type="Pfam" id="PF06273">
    <property type="entry name" value="eIF-4B"/>
    <property type="match status" value="1"/>
</dbReference>
<name>A0A0B0N0V0_GOSAR</name>
<comment type="caution">
    <text evidence="1">The sequence shown here is derived from an EMBL/GenBank/DDBJ whole genome shotgun (WGS) entry which is preliminary data.</text>
</comment>
<protein>
    <submittedName>
        <fullName evidence="1">2-oxoglutarate dehydrogenase E1 component</fullName>
    </submittedName>
</protein>
<reference evidence="2" key="1">
    <citation type="submission" date="2014-09" db="EMBL/GenBank/DDBJ databases">
        <authorList>
            <person name="Mudge J."/>
            <person name="Ramaraj T."/>
            <person name="Lindquist I.E."/>
            <person name="Bharti A.K."/>
            <person name="Sundararajan A."/>
            <person name="Cameron C.T."/>
            <person name="Woodward J.E."/>
            <person name="May G.D."/>
            <person name="Brubaker C."/>
            <person name="Broadhvest J."/>
            <person name="Wilkins T.A."/>
        </authorList>
    </citation>
    <scope>NUCLEOTIDE SEQUENCE</scope>
    <source>
        <strain evidence="2">cv. AKA8401</strain>
    </source>
</reference>
<keyword evidence="2" id="KW-1185">Reference proteome</keyword>
<dbReference type="GO" id="GO:0003729">
    <property type="term" value="F:mRNA binding"/>
    <property type="evidence" value="ECO:0007669"/>
    <property type="project" value="TreeGrafter"/>
</dbReference>
<dbReference type="PANTHER" id="PTHR32091">
    <property type="entry name" value="EUKARYOTIC TRANSLATION INITIATION FACTOR 4B"/>
    <property type="match status" value="1"/>
</dbReference>
<dbReference type="AlphaFoldDB" id="A0A0B0N0V0"/>
<dbReference type="KEGG" id="gab:108469134"/>
<dbReference type="OMA" id="NNGGSYF"/>
<gene>
    <name evidence="1" type="ORF">F383_35084</name>
</gene>
<dbReference type="Proteomes" id="UP000032142">
    <property type="component" value="Unassembled WGS sequence"/>
</dbReference>
<proteinExistence type="predicted"/>
<sequence length="225" mass="25453">MRRESNGGSYFSWADEVEKEEQEAAAAQWQKKPNPFGSARPREVVLQEKGIDWRQLDLHLQQPSPLPLQEPKPSNPQPVIVTLTPQIQSPISLVPPLRYPPKYVAGFLYEHWNASGYRHLKLEKENQSPGGGKGESVNTRRKRTTTASNELVEAKEAQQKGMNLPLVNQNIGTPEMSLPANGIVRQQPRNIPDEFGIDRTAFRVTKHNEGMENSKRLRKNAMICL</sequence>